<comment type="caution">
    <text evidence="1">The sequence shown here is derived from an EMBL/GenBank/DDBJ whole genome shotgun (WGS) entry which is preliminary data.</text>
</comment>
<reference evidence="1" key="1">
    <citation type="submission" date="2023-07" db="EMBL/GenBank/DDBJ databases">
        <title>Black Yeasts Isolated from many extreme environments.</title>
        <authorList>
            <person name="Coleine C."/>
            <person name="Stajich J.E."/>
            <person name="Selbmann L."/>
        </authorList>
    </citation>
    <scope>NUCLEOTIDE SEQUENCE</scope>
    <source>
        <strain evidence="1">CCFEE 5714</strain>
    </source>
</reference>
<accession>A0ACC3NIM6</accession>
<gene>
    <name evidence="1" type="ORF">LTR37_006041</name>
</gene>
<name>A0ACC3NIM6_9PEZI</name>
<sequence length="697" mass="78652">MIPHYSHTSHYSTDLQPVPGHDLGARASTIARREAFPEPQPWNGVVKDQGSIANKTYQSEAEPHFHGLTGVDQGMNYILVNAMIISLCLIVVITAAYRWFHMGKAHLRHLFTMGKWEDQRYWMSNHTFSWPWIKKHVIYAPLWRKRHNKEIRLANTITLGTLPSRYHTILIVAYLLGNLASCLALDYSKEKWSSVLAELRGRSGFLAGLNSVPTVLFAMRNNLLQPWLGVSYDTFNLLHRWCARVMIFETMTHFVAWGVVVAAAGGQEQIRLSLATSMSYAWGLVGTCAFGLIFITSVGPIRHAFYEIFLFMHRILVLVGLVGMWIHVYRANLPMAKWMVLPFVFWGSEYIWRFARIVYFNFSRQFGFTTVTVEALPGACRVTFDLSRPWRWTPGCHVHAYLPALALWSSHPFSIAWAENRSRGAPLEIELEEQPRANIEDTHSKTSGTSYQISDGKRHSIATRASSVSKTSDVDPNGVTEITHKPESTNITLPRDAAVTSISLVMRARGGMTKKLYERALAQPSGKFTTWGLIEGPYGGHESMSSYGTVILFAGGVGITHCIGYVHHLLLQHQAGIATTKKILLIWSVPNTEQLEWVRIWMDQILKMEGRRDILRIQLFVTKPRHRHEVISSTGSVQMFPGRCVPETILWKEMEERIGAVGVTVCGPGPLGDAVRAAVRDVVEDGCIDFVEEAFTY</sequence>
<evidence type="ECO:0000313" key="2">
    <source>
        <dbReference type="Proteomes" id="UP001281147"/>
    </source>
</evidence>
<organism evidence="1 2">
    <name type="scientific">Vermiconidia calcicola</name>
    <dbReference type="NCBI Taxonomy" id="1690605"/>
    <lineage>
        <taxon>Eukaryota</taxon>
        <taxon>Fungi</taxon>
        <taxon>Dikarya</taxon>
        <taxon>Ascomycota</taxon>
        <taxon>Pezizomycotina</taxon>
        <taxon>Dothideomycetes</taxon>
        <taxon>Dothideomycetidae</taxon>
        <taxon>Mycosphaerellales</taxon>
        <taxon>Extremaceae</taxon>
        <taxon>Vermiconidia</taxon>
    </lineage>
</organism>
<keyword evidence="2" id="KW-1185">Reference proteome</keyword>
<evidence type="ECO:0000313" key="1">
    <source>
        <dbReference type="EMBL" id="KAK3716986.1"/>
    </source>
</evidence>
<dbReference type="EMBL" id="JAUTXU010000039">
    <property type="protein sequence ID" value="KAK3716986.1"/>
    <property type="molecule type" value="Genomic_DNA"/>
</dbReference>
<protein>
    <submittedName>
        <fullName evidence="1">Uncharacterized protein</fullName>
    </submittedName>
</protein>
<dbReference type="Proteomes" id="UP001281147">
    <property type="component" value="Unassembled WGS sequence"/>
</dbReference>
<proteinExistence type="predicted"/>